<gene>
    <name evidence="3" type="ORF">AXW67_33185</name>
</gene>
<keyword evidence="1" id="KW-0732">Signal</keyword>
<comment type="caution">
    <text evidence="3">The sequence shown here is derived from an EMBL/GenBank/DDBJ whole genome shotgun (WGS) entry which is preliminary data.</text>
</comment>
<proteinExistence type="predicted"/>
<organism evidence="3 4">
    <name type="scientific">Bradyrhizobium neotropicale</name>
    <dbReference type="NCBI Taxonomy" id="1497615"/>
    <lineage>
        <taxon>Bacteria</taxon>
        <taxon>Pseudomonadati</taxon>
        <taxon>Pseudomonadota</taxon>
        <taxon>Alphaproteobacteria</taxon>
        <taxon>Hyphomicrobiales</taxon>
        <taxon>Nitrobacteraceae</taxon>
        <taxon>Bradyrhizobium</taxon>
    </lineage>
</organism>
<accession>A0A176YH82</accession>
<sequence length="264" mass="28184">MRTNIVGALCAVAVIASANAAVKEQPVTYTDGETTMKGFLVYDDASQAKRPGIVMVPEWWGITDHIHNEARKFAQQGYAAFIADMYGDGKTADNPKDAGALSGSVMKNPKVMEQRFNAAWQELAKQASVNPGRIGAVGYCFGGAVVLNMARAGADLAAVAGFHASLGLNTPAPAPGAVKAKILILNGADDPFVKREQYDALKKDFDAAKADYRIIEYPGAVHAFTNPEATELGKKFNLPLRYDAKADQEAKAEAAKFFAANLQK</sequence>
<reference evidence="3 4" key="1">
    <citation type="submission" date="2016-02" db="EMBL/GenBank/DDBJ databases">
        <title>Draft genome sequence of the strain BR 10247T Bradyrhizobium neotropicale isolated from nodules of Centrolobium paraense.</title>
        <authorList>
            <person name="Simoes-Araujo J.L."/>
            <person name="Barauna A.C."/>
            <person name="Silva K."/>
            <person name="Zilli J.E."/>
        </authorList>
    </citation>
    <scope>NUCLEOTIDE SEQUENCE [LARGE SCALE GENOMIC DNA]</scope>
    <source>
        <strain evidence="3 4">BR 10247</strain>
    </source>
</reference>
<dbReference type="Proteomes" id="UP000077173">
    <property type="component" value="Unassembled WGS sequence"/>
</dbReference>
<dbReference type="PANTHER" id="PTHR22946:SF0">
    <property type="entry name" value="DIENELACTONE HYDROLASE DOMAIN-CONTAINING PROTEIN"/>
    <property type="match status" value="1"/>
</dbReference>
<dbReference type="Gene3D" id="3.40.50.1820">
    <property type="entry name" value="alpha/beta hydrolase"/>
    <property type="match status" value="1"/>
</dbReference>
<dbReference type="PANTHER" id="PTHR22946">
    <property type="entry name" value="DIENELACTONE HYDROLASE DOMAIN-CONTAINING PROTEIN-RELATED"/>
    <property type="match status" value="1"/>
</dbReference>
<evidence type="ECO:0000313" key="3">
    <source>
        <dbReference type="EMBL" id="OAF05378.1"/>
    </source>
</evidence>
<evidence type="ECO:0000256" key="1">
    <source>
        <dbReference type="SAM" id="SignalP"/>
    </source>
</evidence>
<dbReference type="AlphaFoldDB" id="A0A176YH82"/>
<keyword evidence="4" id="KW-1185">Reference proteome</keyword>
<feature type="signal peptide" evidence="1">
    <location>
        <begin position="1"/>
        <end position="20"/>
    </location>
</feature>
<evidence type="ECO:0000313" key="4">
    <source>
        <dbReference type="Proteomes" id="UP000077173"/>
    </source>
</evidence>
<dbReference type="InterPro" id="IPR029058">
    <property type="entry name" value="AB_hydrolase_fold"/>
</dbReference>
<dbReference type="InterPro" id="IPR050261">
    <property type="entry name" value="FrsA_esterase"/>
</dbReference>
<keyword evidence="3" id="KW-0378">Hydrolase</keyword>
<dbReference type="GO" id="GO:0016787">
    <property type="term" value="F:hydrolase activity"/>
    <property type="evidence" value="ECO:0007669"/>
    <property type="project" value="UniProtKB-KW"/>
</dbReference>
<feature type="domain" description="Dienelactone hydrolase" evidence="2">
    <location>
        <begin position="41"/>
        <end position="260"/>
    </location>
</feature>
<protein>
    <submittedName>
        <fullName evidence="3">Dienelactone hydrolase</fullName>
    </submittedName>
</protein>
<dbReference type="EMBL" id="LSEF01000125">
    <property type="protein sequence ID" value="OAF05378.1"/>
    <property type="molecule type" value="Genomic_DNA"/>
</dbReference>
<dbReference type="SUPFAM" id="SSF53474">
    <property type="entry name" value="alpha/beta-Hydrolases"/>
    <property type="match status" value="1"/>
</dbReference>
<name>A0A176YH82_9BRAD</name>
<dbReference type="InterPro" id="IPR002925">
    <property type="entry name" value="Dienelactn_hydro"/>
</dbReference>
<evidence type="ECO:0000259" key="2">
    <source>
        <dbReference type="Pfam" id="PF01738"/>
    </source>
</evidence>
<feature type="chain" id="PRO_5008054609" evidence="1">
    <location>
        <begin position="21"/>
        <end position="264"/>
    </location>
</feature>
<dbReference type="Pfam" id="PF01738">
    <property type="entry name" value="DLH"/>
    <property type="match status" value="1"/>
</dbReference>